<name>A0A432YPU5_9GAMM</name>
<dbReference type="InterPro" id="IPR000634">
    <property type="entry name" value="Ser/Thr_deHydtase_PyrdxlP-BS"/>
</dbReference>
<protein>
    <submittedName>
        <fullName evidence="10">Serine/threonine dehydratase</fullName>
    </submittedName>
</protein>
<evidence type="ECO:0000256" key="5">
    <source>
        <dbReference type="ARBA" id="ARBA00010869"/>
    </source>
</evidence>
<keyword evidence="11" id="KW-1185">Reference proteome</keyword>
<dbReference type="InterPro" id="IPR036052">
    <property type="entry name" value="TrpB-like_PALP_sf"/>
</dbReference>
<evidence type="ECO:0000256" key="8">
    <source>
        <dbReference type="ARBA" id="ARBA00023239"/>
    </source>
</evidence>
<feature type="domain" description="Tryptophan synthase beta chain-like PALP" evidence="9">
    <location>
        <begin position="29"/>
        <end position="308"/>
    </location>
</feature>
<dbReference type="Pfam" id="PF00291">
    <property type="entry name" value="PALP"/>
    <property type="match status" value="1"/>
</dbReference>
<keyword evidence="7" id="KW-0663">Pyridoxal phosphate</keyword>
<evidence type="ECO:0000256" key="1">
    <source>
        <dbReference type="ARBA" id="ARBA00001913"/>
    </source>
</evidence>
<dbReference type="SUPFAM" id="SSF53686">
    <property type="entry name" value="Tryptophan synthase beta subunit-like PLP-dependent enzymes"/>
    <property type="match status" value="1"/>
</dbReference>
<keyword evidence="6" id="KW-0460">Magnesium</keyword>
<dbReference type="PANTHER" id="PTHR43050">
    <property type="entry name" value="SERINE / THREONINE RACEMASE FAMILY MEMBER"/>
    <property type="match status" value="1"/>
</dbReference>
<dbReference type="FunFam" id="3.40.50.1100:FF:000005">
    <property type="entry name" value="Threonine dehydratase catabolic"/>
    <property type="match status" value="1"/>
</dbReference>
<dbReference type="GO" id="GO:0030378">
    <property type="term" value="F:serine racemase activity"/>
    <property type="evidence" value="ECO:0007669"/>
    <property type="project" value="TreeGrafter"/>
</dbReference>
<comment type="similarity">
    <text evidence="5">Belongs to the serine/threonine dehydratase family.</text>
</comment>
<accession>A0A432YPU5</accession>
<dbReference type="GO" id="GO:0003941">
    <property type="term" value="F:L-serine ammonia-lyase activity"/>
    <property type="evidence" value="ECO:0007669"/>
    <property type="project" value="TreeGrafter"/>
</dbReference>
<comment type="cofactor">
    <cofactor evidence="2">
        <name>pyridoxal 5'-phosphate</name>
        <dbReference type="ChEBI" id="CHEBI:597326"/>
    </cofactor>
</comment>
<dbReference type="Gene3D" id="3.40.50.1100">
    <property type="match status" value="2"/>
</dbReference>
<dbReference type="InterPro" id="IPR001926">
    <property type="entry name" value="TrpB-like_PALP"/>
</dbReference>
<gene>
    <name evidence="10" type="ORF">CWI71_02120</name>
</gene>
<dbReference type="AlphaFoldDB" id="A0A432YPU5"/>
<dbReference type="GO" id="GO:0018114">
    <property type="term" value="F:threonine racemase activity"/>
    <property type="evidence" value="ECO:0007669"/>
    <property type="project" value="TreeGrafter"/>
</dbReference>
<dbReference type="PROSITE" id="PS00165">
    <property type="entry name" value="DEHYDRATASE_SER_THR"/>
    <property type="match status" value="1"/>
</dbReference>
<dbReference type="PANTHER" id="PTHR43050:SF1">
    <property type="entry name" value="SERINE RACEMASE"/>
    <property type="match status" value="1"/>
</dbReference>
<evidence type="ECO:0000259" key="9">
    <source>
        <dbReference type="Pfam" id="PF00291"/>
    </source>
</evidence>
<dbReference type="EMBL" id="PIPY01000002">
    <property type="protein sequence ID" value="RUO63047.1"/>
    <property type="molecule type" value="Genomic_DNA"/>
</dbReference>
<evidence type="ECO:0000256" key="6">
    <source>
        <dbReference type="ARBA" id="ARBA00022842"/>
    </source>
</evidence>
<dbReference type="GO" id="GO:0005524">
    <property type="term" value="F:ATP binding"/>
    <property type="evidence" value="ECO:0007669"/>
    <property type="project" value="TreeGrafter"/>
</dbReference>
<dbReference type="GO" id="GO:0030170">
    <property type="term" value="F:pyridoxal phosphate binding"/>
    <property type="evidence" value="ECO:0007669"/>
    <property type="project" value="InterPro"/>
</dbReference>
<keyword evidence="8" id="KW-0456">Lyase</keyword>
<dbReference type="GO" id="GO:0070179">
    <property type="term" value="P:D-serine biosynthetic process"/>
    <property type="evidence" value="ECO:0007669"/>
    <property type="project" value="TreeGrafter"/>
</dbReference>
<proteinExistence type="inferred from homology"/>
<evidence type="ECO:0000256" key="3">
    <source>
        <dbReference type="ARBA" id="ARBA00001936"/>
    </source>
</evidence>
<evidence type="ECO:0000256" key="4">
    <source>
        <dbReference type="ARBA" id="ARBA00001946"/>
    </source>
</evidence>
<evidence type="ECO:0000313" key="11">
    <source>
        <dbReference type="Proteomes" id="UP000288259"/>
    </source>
</evidence>
<evidence type="ECO:0000256" key="7">
    <source>
        <dbReference type="ARBA" id="ARBA00022898"/>
    </source>
</evidence>
<reference evidence="11" key="1">
    <citation type="journal article" date="2018" name="Front. Microbiol.">
        <title>Genome-Based Analysis Reveals the Taxonomy and Diversity of the Family Idiomarinaceae.</title>
        <authorList>
            <person name="Liu Y."/>
            <person name="Lai Q."/>
            <person name="Shao Z."/>
        </authorList>
    </citation>
    <scope>NUCLEOTIDE SEQUENCE [LARGE SCALE GENOMIC DNA]</scope>
    <source>
        <strain evidence="11">CVS-6</strain>
    </source>
</reference>
<dbReference type="GO" id="GO:0000287">
    <property type="term" value="F:magnesium ion binding"/>
    <property type="evidence" value="ECO:0007669"/>
    <property type="project" value="TreeGrafter"/>
</dbReference>
<comment type="caution">
    <text evidence="10">The sequence shown here is derived from an EMBL/GenBank/DDBJ whole genome shotgun (WGS) entry which is preliminary data.</text>
</comment>
<evidence type="ECO:0000313" key="10">
    <source>
        <dbReference type="EMBL" id="RUO63047.1"/>
    </source>
</evidence>
<comment type="cofactor">
    <cofactor evidence="4">
        <name>Mg(2+)</name>
        <dbReference type="ChEBI" id="CHEBI:18420"/>
    </cofactor>
</comment>
<sequence length="314" mass="32727">MSKLSMSDVVADFGAVTAAADRIAARALRTPVKQSERLNQALGCQVYLKCENLQRSGSFKFRGACNALLQLSPEQRAQGVVTVSSGNHGAALAAAGQLLGVQVTVGVANNASPVKRSNMLKHGARIIPIEPGMAAREAFLAGQQAQNAIIIPPYDHPDIIAGQGSAALQLLEEYPQLWGVVTPLGGGGLLSGSALVAEHYGAFCYGIEPELASDGKQSLIKGEIQPAMPPTSICDGLLTSLGKHTFAIIKEKVSDILVVSDAQVTAAQELVEATTGMWIEPSSATVIAALQRYPELFCDKSVGVILSGGNAALR</sequence>
<evidence type="ECO:0000256" key="2">
    <source>
        <dbReference type="ARBA" id="ARBA00001933"/>
    </source>
</evidence>
<comment type="cofactor">
    <cofactor evidence="1">
        <name>Ca(2+)</name>
        <dbReference type="ChEBI" id="CHEBI:29108"/>
    </cofactor>
</comment>
<dbReference type="OrthoDB" id="9811476at2"/>
<comment type="cofactor">
    <cofactor evidence="3">
        <name>Mn(2+)</name>
        <dbReference type="ChEBI" id="CHEBI:29035"/>
    </cofactor>
</comment>
<organism evidence="10 11">
    <name type="scientific">Pseudidiomarina insulisalsae</name>
    <dbReference type="NCBI Taxonomy" id="575789"/>
    <lineage>
        <taxon>Bacteria</taxon>
        <taxon>Pseudomonadati</taxon>
        <taxon>Pseudomonadota</taxon>
        <taxon>Gammaproteobacteria</taxon>
        <taxon>Alteromonadales</taxon>
        <taxon>Idiomarinaceae</taxon>
        <taxon>Pseudidiomarina</taxon>
    </lineage>
</organism>
<dbReference type="Proteomes" id="UP000288259">
    <property type="component" value="Unassembled WGS sequence"/>
</dbReference>